<protein>
    <submittedName>
        <fullName evidence="2">Uncharacterized protein</fullName>
    </submittedName>
</protein>
<evidence type="ECO:0000313" key="2">
    <source>
        <dbReference type="EMBL" id="GAV52537.1"/>
    </source>
</evidence>
<comment type="caution">
    <text evidence="2">The sequence shown here is derived from an EMBL/GenBank/DDBJ whole genome shotgun (WGS) entry which is preliminary data.</text>
</comment>
<name>A0A1Q3AA02_ZYGRO</name>
<dbReference type="Proteomes" id="UP000187013">
    <property type="component" value="Unassembled WGS sequence"/>
</dbReference>
<reference evidence="2 3" key="1">
    <citation type="submission" date="2016-08" db="EMBL/GenBank/DDBJ databases">
        <title>Draft genome sequence of allopolyploid Zygosaccharomyces rouxii.</title>
        <authorList>
            <person name="Watanabe J."/>
            <person name="Uehara K."/>
            <person name="Mogi Y."/>
            <person name="Tsukioka Y."/>
        </authorList>
    </citation>
    <scope>NUCLEOTIDE SEQUENCE [LARGE SCALE GENOMIC DNA]</scope>
    <source>
        <strain evidence="2 3">NBRC 110957</strain>
    </source>
</reference>
<dbReference type="EMBL" id="BDGX01000033">
    <property type="protein sequence ID" value="GAV52537.1"/>
    <property type="molecule type" value="Genomic_DNA"/>
</dbReference>
<accession>A0A1Q3AA02</accession>
<evidence type="ECO:0000256" key="1">
    <source>
        <dbReference type="SAM" id="Phobius"/>
    </source>
</evidence>
<dbReference type="OrthoDB" id="4067558at2759"/>
<sequence>MLVRSIRWAHQGSPRSQMSPHKLMYVKWGRPVGKSLLLSVGTFYSLYYLWEYLERDENKKN</sequence>
<evidence type="ECO:0000313" key="3">
    <source>
        <dbReference type="Proteomes" id="UP000187013"/>
    </source>
</evidence>
<keyword evidence="1" id="KW-1133">Transmembrane helix</keyword>
<gene>
    <name evidence="2" type="ORF">ZYGR_0AG05280</name>
</gene>
<dbReference type="AlphaFoldDB" id="A0A1Q3AA02"/>
<organism evidence="2 3">
    <name type="scientific">Zygosaccharomyces rouxii</name>
    <dbReference type="NCBI Taxonomy" id="4956"/>
    <lineage>
        <taxon>Eukaryota</taxon>
        <taxon>Fungi</taxon>
        <taxon>Dikarya</taxon>
        <taxon>Ascomycota</taxon>
        <taxon>Saccharomycotina</taxon>
        <taxon>Saccharomycetes</taxon>
        <taxon>Saccharomycetales</taxon>
        <taxon>Saccharomycetaceae</taxon>
        <taxon>Zygosaccharomyces</taxon>
    </lineage>
</organism>
<keyword evidence="1" id="KW-0472">Membrane</keyword>
<feature type="transmembrane region" description="Helical" evidence="1">
    <location>
        <begin position="32"/>
        <end position="50"/>
    </location>
</feature>
<proteinExistence type="predicted"/>
<keyword evidence="1" id="KW-0812">Transmembrane</keyword>